<gene>
    <name evidence="1" type="ORF">PHMEG_0005167</name>
</gene>
<dbReference type="EMBL" id="NBNE01000326">
    <property type="protein sequence ID" value="OWZ20411.1"/>
    <property type="molecule type" value="Genomic_DNA"/>
</dbReference>
<protein>
    <submittedName>
        <fullName evidence="1">Uncharacterized protein</fullName>
    </submittedName>
</protein>
<dbReference type="Proteomes" id="UP000198211">
    <property type="component" value="Unassembled WGS sequence"/>
</dbReference>
<reference evidence="2" key="1">
    <citation type="submission" date="2017-03" db="EMBL/GenBank/DDBJ databases">
        <title>Phytopthora megakarya and P. palmivora, two closely related causual agents of cacao black pod achieved similar genome size and gene model numbers by different mechanisms.</title>
        <authorList>
            <person name="Ali S."/>
            <person name="Shao J."/>
            <person name="Larry D.J."/>
            <person name="Kronmiller B."/>
            <person name="Shen D."/>
            <person name="Strem M.D."/>
            <person name="Melnick R.L."/>
            <person name="Guiltinan M.J."/>
            <person name="Tyler B.M."/>
            <person name="Meinhardt L.W."/>
            <person name="Bailey B.A."/>
        </authorList>
    </citation>
    <scope>NUCLEOTIDE SEQUENCE [LARGE SCALE GENOMIC DNA]</scope>
    <source>
        <strain evidence="2">zdho120</strain>
    </source>
</reference>
<organism evidence="1 2">
    <name type="scientific">Phytophthora megakarya</name>
    <dbReference type="NCBI Taxonomy" id="4795"/>
    <lineage>
        <taxon>Eukaryota</taxon>
        <taxon>Sar</taxon>
        <taxon>Stramenopiles</taxon>
        <taxon>Oomycota</taxon>
        <taxon>Peronosporomycetes</taxon>
        <taxon>Peronosporales</taxon>
        <taxon>Peronosporaceae</taxon>
        <taxon>Phytophthora</taxon>
    </lineage>
</organism>
<evidence type="ECO:0000313" key="2">
    <source>
        <dbReference type="Proteomes" id="UP000198211"/>
    </source>
</evidence>
<name>A0A225WS49_9STRA</name>
<dbReference type="AlphaFoldDB" id="A0A225WS49"/>
<evidence type="ECO:0000313" key="1">
    <source>
        <dbReference type="EMBL" id="OWZ20411.1"/>
    </source>
</evidence>
<keyword evidence="2" id="KW-1185">Reference proteome</keyword>
<accession>A0A225WS49</accession>
<proteinExistence type="predicted"/>
<comment type="caution">
    <text evidence="1">The sequence shown here is derived from an EMBL/GenBank/DDBJ whole genome shotgun (WGS) entry which is preliminary data.</text>
</comment>
<sequence length="166" mass="18467">MPVLLCYVVHNCVAHGVAYMLHMVHAVARSTGWQSIIALLSTTVLGRQICNDKVGEISVHPLFDDATCTIIVGMVARDRMLSDTIIDVCARCIYQSVVNSYGSDSYSVVMGCPPPHDTGIKCCNYVVLPVHLSNIHWVSSLLISRTEWIHQRLHHISMKHCARDLL</sequence>